<name>A0A086J3X1_NEMA1</name>
<comment type="similarity">
    <text evidence="1">Belongs to the protein kinase superfamily. BUD32 family.</text>
</comment>
<dbReference type="EMBL" id="AKIJ01000002">
    <property type="protein sequence ID" value="KFG26839.1"/>
    <property type="molecule type" value="Genomic_DNA"/>
</dbReference>
<keyword evidence="8" id="KW-0067">ATP-binding</keyword>
<reference evidence="12 13" key="1">
    <citation type="journal article" date="2014" name="Genome Announc.">
        <title>Genome Sequence of the Microsporidian Species Nematocida sp1 Strain ERTm6 (ATCC PRA-372).</title>
        <authorList>
            <person name="Bakowski M.A."/>
            <person name="Priest M."/>
            <person name="Young S."/>
            <person name="Cuomo C.A."/>
            <person name="Troemel E.R."/>
        </authorList>
    </citation>
    <scope>NUCLEOTIDE SEQUENCE [LARGE SCALE GENOMIC DNA]</scope>
    <source>
        <strain evidence="12 13">ERTm6</strain>
    </source>
</reference>
<evidence type="ECO:0000256" key="8">
    <source>
        <dbReference type="ARBA" id="ARBA00022840"/>
    </source>
</evidence>
<dbReference type="InterPro" id="IPR008266">
    <property type="entry name" value="Tyr_kinase_AS"/>
</dbReference>
<dbReference type="GO" id="GO:0004674">
    <property type="term" value="F:protein serine/threonine kinase activity"/>
    <property type="evidence" value="ECO:0007669"/>
    <property type="project" value="UniProtKB-KW"/>
</dbReference>
<dbReference type="Gene3D" id="3.30.200.20">
    <property type="entry name" value="Phosphorylase Kinase, domain 1"/>
    <property type="match status" value="1"/>
</dbReference>
<keyword evidence="13" id="KW-1185">Reference proteome</keyword>
<dbReference type="SMART" id="SM00220">
    <property type="entry name" value="S_TKc"/>
    <property type="match status" value="1"/>
</dbReference>
<evidence type="ECO:0000256" key="4">
    <source>
        <dbReference type="ARBA" id="ARBA00022679"/>
    </source>
</evidence>
<feature type="domain" description="Protein kinase" evidence="11">
    <location>
        <begin position="1"/>
        <end position="220"/>
    </location>
</feature>
<organism evidence="12 13">
    <name type="scientific">Nematocida ausubeli (strain ATCC PRA-371 / ERTm2)</name>
    <name type="common">Nematode killer fungus</name>
    <dbReference type="NCBI Taxonomy" id="1913371"/>
    <lineage>
        <taxon>Eukaryota</taxon>
        <taxon>Fungi</taxon>
        <taxon>Fungi incertae sedis</taxon>
        <taxon>Microsporidia</taxon>
        <taxon>Nematocida</taxon>
    </lineage>
</organism>
<sequence length="220" mass="24781">MESLSIGAEATVYRSSEYIIKIRHPKEYRIHEIDSSVRKSRTKLEKMLLKRIEHLSIAPKIFDMAVLKDVPAESICLDMQYAICMEYIKGNTLRDVLALHSKDRDIESILADVYRCIGQLHGQQIVHGDLTPNNIIISNGSIKIIDFGLGKISNKIEDKAVDLYVFERTLASLADVSLEGSYANVFAAYAEGNTQNGKDTLNKLKEVRKRGRKRELNAVG</sequence>
<dbReference type="PROSITE" id="PS00109">
    <property type="entry name" value="PROTEIN_KINASE_TYR"/>
    <property type="match status" value="1"/>
</dbReference>
<dbReference type="InterPro" id="IPR011009">
    <property type="entry name" value="Kinase-like_dom_sf"/>
</dbReference>
<dbReference type="GO" id="GO:0005829">
    <property type="term" value="C:cytosol"/>
    <property type="evidence" value="ECO:0007669"/>
    <property type="project" value="TreeGrafter"/>
</dbReference>
<proteinExistence type="inferred from homology"/>
<evidence type="ECO:0000256" key="7">
    <source>
        <dbReference type="ARBA" id="ARBA00022777"/>
    </source>
</evidence>
<comment type="catalytic activity">
    <reaction evidence="9">
        <text>L-threonyl-[protein] + ATP = O-phospho-L-threonyl-[protein] + ADP + H(+)</text>
        <dbReference type="Rhea" id="RHEA:46608"/>
        <dbReference type="Rhea" id="RHEA-COMP:11060"/>
        <dbReference type="Rhea" id="RHEA-COMP:11605"/>
        <dbReference type="ChEBI" id="CHEBI:15378"/>
        <dbReference type="ChEBI" id="CHEBI:30013"/>
        <dbReference type="ChEBI" id="CHEBI:30616"/>
        <dbReference type="ChEBI" id="CHEBI:61977"/>
        <dbReference type="ChEBI" id="CHEBI:456216"/>
        <dbReference type="EC" id="2.7.11.1"/>
    </reaction>
</comment>
<evidence type="ECO:0000256" key="6">
    <source>
        <dbReference type="ARBA" id="ARBA00022741"/>
    </source>
</evidence>
<comment type="caution">
    <text evidence="12">The sequence shown here is derived from an EMBL/GenBank/DDBJ whole genome shotgun (WGS) entry which is preliminary data.</text>
</comment>
<dbReference type="Gene3D" id="1.10.510.10">
    <property type="entry name" value="Transferase(Phosphotransferase) domain 1"/>
    <property type="match status" value="1"/>
</dbReference>
<evidence type="ECO:0000256" key="5">
    <source>
        <dbReference type="ARBA" id="ARBA00022694"/>
    </source>
</evidence>
<accession>A0A086J3X1</accession>
<evidence type="ECO:0000256" key="3">
    <source>
        <dbReference type="ARBA" id="ARBA00022527"/>
    </source>
</evidence>
<dbReference type="PROSITE" id="PS50011">
    <property type="entry name" value="PROTEIN_KINASE_DOM"/>
    <property type="match status" value="1"/>
</dbReference>
<evidence type="ECO:0000313" key="12">
    <source>
        <dbReference type="EMBL" id="KFG26839.1"/>
    </source>
</evidence>
<dbReference type="Proteomes" id="UP000054524">
    <property type="component" value="Unassembled WGS sequence"/>
</dbReference>
<comment type="catalytic activity">
    <reaction evidence="10">
        <text>L-seryl-[protein] + ATP = O-phospho-L-seryl-[protein] + ADP + H(+)</text>
        <dbReference type="Rhea" id="RHEA:17989"/>
        <dbReference type="Rhea" id="RHEA-COMP:9863"/>
        <dbReference type="Rhea" id="RHEA-COMP:11604"/>
        <dbReference type="ChEBI" id="CHEBI:15378"/>
        <dbReference type="ChEBI" id="CHEBI:29999"/>
        <dbReference type="ChEBI" id="CHEBI:30616"/>
        <dbReference type="ChEBI" id="CHEBI:83421"/>
        <dbReference type="ChEBI" id="CHEBI:456216"/>
        <dbReference type="EC" id="2.7.11.1"/>
    </reaction>
</comment>
<dbReference type="GeneID" id="77675968"/>
<dbReference type="NCBIfam" id="TIGR03724">
    <property type="entry name" value="arch_bud32"/>
    <property type="match status" value="1"/>
</dbReference>
<dbReference type="InterPro" id="IPR022495">
    <property type="entry name" value="Bud32"/>
</dbReference>
<dbReference type="GO" id="GO:0005524">
    <property type="term" value="F:ATP binding"/>
    <property type="evidence" value="ECO:0007669"/>
    <property type="project" value="UniProtKB-KW"/>
</dbReference>
<dbReference type="RefSeq" id="XP_052905394.1">
    <property type="nucleotide sequence ID" value="XM_053048634.1"/>
</dbReference>
<keyword evidence="7" id="KW-0418">Kinase</keyword>
<keyword evidence="6" id="KW-0547">Nucleotide-binding</keyword>
<evidence type="ECO:0000313" key="13">
    <source>
        <dbReference type="Proteomes" id="UP000054524"/>
    </source>
</evidence>
<dbReference type="InterPro" id="IPR000719">
    <property type="entry name" value="Prot_kinase_dom"/>
</dbReference>
<keyword evidence="4" id="KW-0808">Transferase</keyword>
<evidence type="ECO:0000256" key="10">
    <source>
        <dbReference type="ARBA" id="ARBA00048679"/>
    </source>
</evidence>
<dbReference type="SUPFAM" id="SSF56112">
    <property type="entry name" value="Protein kinase-like (PK-like)"/>
    <property type="match status" value="1"/>
</dbReference>
<evidence type="ECO:0000256" key="2">
    <source>
        <dbReference type="ARBA" id="ARBA00012513"/>
    </source>
</evidence>
<dbReference type="PANTHER" id="PTHR12209">
    <property type="entry name" value="NON-SPECIFIC SERINE/THREONINE PROTEIN KINASE"/>
    <property type="match status" value="1"/>
</dbReference>
<evidence type="ECO:0000256" key="9">
    <source>
        <dbReference type="ARBA" id="ARBA00047899"/>
    </source>
</evidence>
<dbReference type="PANTHER" id="PTHR12209:SF0">
    <property type="entry name" value="EKC_KEOPS COMPLEX SUBUNIT TP53RK"/>
    <property type="match status" value="1"/>
</dbReference>
<dbReference type="HOGENOM" id="CLU_063953_0_0_1"/>
<keyword evidence="3" id="KW-0723">Serine/threonine-protein kinase</keyword>
<dbReference type="EC" id="2.7.11.1" evidence="2"/>
<evidence type="ECO:0000256" key="1">
    <source>
        <dbReference type="ARBA" id="ARBA00010630"/>
    </source>
</evidence>
<protein>
    <recommendedName>
        <fullName evidence="2">non-specific serine/threonine protein kinase</fullName>
        <ecNumber evidence="2">2.7.11.1</ecNumber>
    </recommendedName>
</protein>
<gene>
    <name evidence="12" type="ORF">NESG_00995</name>
</gene>
<evidence type="ECO:0000259" key="11">
    <source>
        <dbReference type="PROSITE" id="PS50011"/>
    </source>
</evidence>
<dbReference type="AlphaFoldDB" id="A0A086J3X1"/>
<dbReference type="GO" id="GO:0008033">
    <property type="term" value="P:tRNA processing"/>
    <property type="evidence" value="ECO:0007669"/>
    <property type="project" value="UniProtKB-KW"/>
</dbReference>
<dbReference type="Pfam" id="PF00069">
    <property type="entry name" value="Pkinase"/>
    <property type="match status" value="1"/>
</dbReference>
<keyword evidence="5" id="KW-0819">tRNA processing</keyword>